<dbReference type="GeneID" id="19968734"/>
<evidence type="ECO:0000256" key="2">
    <source>
        <dbReference type="SAM" id="Phobius"/>
    </source>
</evidence>
<dbReference type="STRING" id="1220924.W2SH61"/>
<keyword evidence="4" id="KW-1185">Reference proteome</keyword>
<feature type="compositionally biased region" description="Basic and acidic residues" evidence="1">
    <location>
        <begin position="663"/>
        <end position="693"/>
    </location>
</feature>
<name>W2SH61_CYPE1</name>
<accession>W2SH61</accession>
<evidence type="ECO:0000313" key="4">
    <source>
        <dbReference type="Proteomes" id="UP000030752"/>
    </source>
</evidence>
<organism evidence="3 4">
    <name type="scientific">Cyphellophora europaea (strain CBS 101466)</name>
    <name type="common">Phialophora europaea</name>
    <dbReference type="NCBI Taxonomy" id="1220924"/>
    <lineage>
        <taxon>Eukaryota</taxon>
        <taxon>Fungi</taxon>
        <taxon>Dikarya</taxon>
        <taxon>Ascomycota</taxon>
        <taxon>Pezizomycotina</taxon>
        <taxon>Eurotiomycetes</taxon>
        <taxon>Chaetothyriomycetidae</taxon>
        <taxon>Chaetothyriales</taxon>
        <taxon>Cyphellophoraceae</taxon>
        <taxon>Cyphellophora</taxon>
    </lineage>
</organism>
<dbReference type="EMBL" id="KB822711">
    <property type="protein sequence ID" value="ETN47204.1"/>
    <property type="molecule type" value="Genomic_DNA"/>
</dbReference>
<dbReference type="RefSeq" id="XP_008711916.1">
    <property type="nucleotide sequence ID" value="XM_008713694.1"/>
</dbReference>
<feature type="compositionally biased region" description="Low complexity" evidence="1">
    <location>
        <begin position="925"/>
        <end position="936"/>
    </location>
</feature>
<feature type="region of interest" description="Disordered" evidence="1">
    <location>
        <begin position="922"/>
        <end position="987"/>
    </location>
</feature>
<feature type="region of interest" description="Disordered" evidence="1">
    <location>
        <begin position="412"/>
        <end position="431"/>
    </location>
</feature>
<dbReference type="HOGENOM" id="CLU_271693_0_0_1"/>
<gene>
    <name evidence="3" type="ORF">HMPREF1541_01395</name>
</gene>
<feature type="compositionally biased region" description="Polar residues" evidence="1">
    <location>
        <begin position="697"/>
        <end position="715"/>
    </location>
</feature>
<feature type="transmembrane region" description="Helical" evidence="2">
    <location>
        <begin position="1106"/>
        <end position="1125"/>
    </location>
</feature>
<feature type="region of interest" description="Disordered" evidence="1">
    <location>
        <begin position="150"/>
        <end position="173"/>
    </location>
</feature>
<feature type="compositionally biased region" description="Polar residues" evidence="1">
    <location>
        <begin position="523"/>
        <end position="545"/>
    </location>
</feature>
<dbReference type="OrthoDB" id="4161475at2759"/>
<keyword evidence="2" id="KW-0812">Transmembrane</keyword>
<feature type="transmembrane region" description="Helical" evidence="2">
    <location>
        <begin position="1075"/>
        <end position="1100"/>
    </location>
</feature>
<dbReference type="eggNOG" id="ENOG502TEVN">
    <property type="taxonomic scope" value="Eukaryota"/>
</dbReference>
<evidence type="ECO:0000256" key="1">
    <source>
        <dbReference type="SAM" id="MobiDB-lite"/>
    </source>
</evidence>
<feature type="region of interest" description="Disordered" evidence="1">
    <location>
        <begin position="63"/>
        <end position="83"/>
    </location>
</feature>
<feature type="region of interest" description="Disordered" evidence="1">
    <location>
        <begin position="343"/>
        <end position="370"/>
    </location>
</feature>
<feature type="compositionally biased region" description="Polar residues" evidence="1">
    <location>
        <begin position="970"/>
        <end position="987"/>
    </location>
</feature>
<feature type="compositionally biased region" description="Low complexity" evidence="1">
    <location>
        <begin position="412"/>
        <end position="423"/>
    </location>
</feature>
<keyword evidence="2" id="KW-0472">Membrane</keyword>
<protein>
    <submittedName>
        <fullName evidence="3">Uncharacterized protein</fullName>
    </submittedName>
</protein>
<keyword evidence="2" id="KW-1133">Transmembrane helix</keyword>
<feature type="compositionally biased region" description="Polar residues" evidence="1">
    <location>
        <begin position="238"/>
        <end position="252"/>
    </location>
</feature>
<dbReference type="InParanoid" id="W2SH61"/>
<reference evidence="3 4" key="1">
    <citation type="submission" date="2013-03" db="EMBL/GenBank/DDBJ databases">
        <title>The Genome Sequence of Phialophora europaea CBS 101466.</title>
        <authorList>
            <consortium name="The Broad Institute Genomics Platform"/>
            <person name="Cuomo C."/>
            <person name="de Hoog S."/>
            <person name="Gorbushina A."/>
            <person name="Walker B."/>
            <person name="Young S.K."/>
            <person name="Zeng Q."/>
            <person name="Gargeya S."/>
            <person name="Fitzgerald M."/>
            <person name="Haas B."/>
            <person name="Abouelleil A."/>
            <person name="Allen A.W."/>
            <person name="Alvarado L."/>
            <person name="Arachchi H.M."/>
            <person name="Berlin A.M."/>
            <person name="Chapman S.B."/>
            <person name="Gainer-Dewar J."/>
            <person name="Goldberg J."/>
            <person name="Griggs A."/>
            <person name="Gujja S."/>
            <person name="Hansen M."/>
            <person name="Howarth C."/>
            <person name="Imamovic A."/>
            <person name="Ireland A."/>
            <person name="Larimer J."/>
            <person name="McCowan C."/>
            <person name="Murphy C."/>
            <person name="Pearson M."/>
            <person name="Poon T.W."/>
            <person name="Priest M."/>
            <person name="Roberts A."/>
            <person name="Saif S."/>
            <person name="Shea T."/>
            <person name="Sisk P."/>
            <person name="Sykes S."/>
            <person name="Wortman J."/>
            <person name="Nusbaum C."/>
            <person name="Birren B."/>
        </authorList>
    </citation>
    <scope>NUCLEOTIDE SEQUENCE [LARGE SCALE GENOMIC DNA]</scope>
    <source>
        <strain evidence="3 4">CBS 101466</strain>
    </source>
</reference>
<dbReference type="AlphaFoldDB" id="W2SH61"/>
<feature type="region of interest" description="Disordered" evidence="1">
    <location>
        <begin position="519"/>
        <end position="582"/>
    </location>
</feature>
<sequence>MIKNVSRDDYLLARGANPRTGIVTPGVHSASSSFDETAELKTRGLVPPAKWRQRGDQWISLEFGQPTPLPTPASEAGHPDPSLRTPPRLAASRYNRVDPVPRPLKIVPHHLKQARPKEAPTPREVPGSYPVTPPANNVRSIASTSNIREIPRKPVGSPLKEPTTDEKGDAGLPVPPLMNDGYTQGMRSSSAPSPWKPYPFSPNDVGKGTPSPAFEQSASGLTAVLHAEPSHFLGQQLRSVSAKASSPMNKSTQNRDKELPCLPTNSGQSPSRRPLETVINCKAATRGRTPLNGDTRQEARVPSRPEQPQSSPHMNRGHELHGPRAMNPDYPYLRTWRPSDLPELKRPMNRPNGSRIMDVPSYDNPPPPGMKPIERRTPNSLDRQRIPRSVQPPAPISFDDILFAPIGISTSTTTSTAMSTDTSPGDRSRERNMYNAAPIPQNPRRPEHKIPMSYRDPSLFNRGNMGMATTVWSDELLEMRMPMTRPRPRAMCRPQMPERAEAMPSVPRIAPAQIRNRERSMNPAPSHQWSSIGTPITLRPQTAGNTDGPGPTVLQDKEGQELPPPPAEHVSKPPQVPPHSPETITLAATKTDTTCHMAPLEHGLFRKCSRCTSGFVPDRQRRVDGGVSSTGTAQEAHVNQLHSLDEHQHGNPGSQALCFDKKKADAPSEHPNHDIDHNYSVDKHVSTSKEMTKRRVSNVSSTSAGETSDSGNAPQLQRLTALKQEAVPRRGSQNPLVVVERNDRDHSNCCPQCCREQDCHGGCVGHPSPSATPLTDTWSSEGYISSRSGSITSLEGQPLTPLSERTKRLGFVKSAFKKGFQKSNITSKDAQSPIASARITRAADIDMMPSELCGGRVSPGKFWGEQGPVSGSIAAAAAAKSAIGERKIQDDSASMAAMAAKSAIGLTPPTEPKKPAVLVKKTRSKSSNSIKTVSSTAAADATMRKVTPNEGRRVVSPPTSIKQSYLEAGTSPQSLRRTPSVASSTMTLDPQLPGSAVAALAEMVLVPFDVSRMWLRTHPTISKSGWSLLGRVGEMLLVVLGTGEGCWRVVYVYSKTGKWRAPKMKGHKGKEGWGFAWDCVRSVAYTMILVAAAVLCVRVLRWVFTVVRAVWLLVRGVLWVGKVLLGGGTGW</sequence>
<feature type="region of interest" description="Disordered" evidence="1">
    <location>
        <begin position="110"/>
        <end position="138"/>
    </location>
</feature>
<proteinExistence type="predicted"/>
<feature type="region of interest" description="Disordered" evidence="1">
    <location>
        <begin position="663"/>
        <end position="715"/>
    </location>
</feature>
<dbReference type="VEuPathDB" id="FungiDB:HMPREF1541_01395"/>
<dbReference type="Proteomes" id="UP000030752">
    <property type="component" value="Unassembled WGS sequence"/>
</dbReference>
<evidence type="ECO:0000313" key="3">
    <source>
        <dbReference type="EMBL" id="ETN47204.1"/>
    </source>
</evidence>
<feature type="region of interest" description="Disordered" evidence="1">
    <location>
        <begin position="238"/>
        <end position="331"/>
    </location>
</feature>